<dbReference type="PROSITE" id="PS51746">
    <property type="entry name" value="PPM_2"/>
    <property type="match status" value="1"/>
</dbReference>
<dbReference type="SMART" id="SM00332">
    <property type="entry name" value="PP2Cc"/>
    <property type="match status" value="1"/>
</dbReference>
<sequence>MTRWTLKICYVEYKLLCDFLSESGGKGLIQLLHIMVQNFGGQKGMFFCGVFDGHGPSGHKVAHYVRDSLPSKISSSNVINTNNIRWDVEKDDQSDNPILAAWKDKFLESFKEMDEELEGDGSIESYCSGTTAVTLVKQIDFILLIHCAIISSAEYERIKSCEGRVMAMEEEPNIYRVWMPDQDCPGLAMARAFGDFCLKDFGLISVPEVYYRKLTEKDEFIVLATDGLWDVLSNDEVIRIVATARKRSIAARLVVHHAVRAWKYKYPRAKIDDCAVVCLFLKRQKPLLTKSLSEVTELSLNYTEIASYTPNSKIDDGLDTLLNYQLKEEKDPNVATGLNDDHKKSSSRHARYLSRRKSARNF</sequence>
<dbReference type="PANTHER" id="PTHR47992">
    <property type="entry name" value="PROTEIN PHOSPHATASE"/>
    <property type="match status" value="1"/>
</dbReference>
<evidence type="ECO:0000256" key="1">
    <source>
        <dbReference type="SAM" id="MobiDB-lite"/>
    </source>
</evidence>
<feature type="domain" description="PPM-type phosphatase" evidence="2">
    <location>
        <begin position="16"/>
        <end position="281"/>
    </location>
</feature>
<gene>
    <name evidence="3" type="ORF">RND71_003756</name>
</gene>
<dbReference type="GO" id="GO:0004722">
    <property type="term" value="F:protein serine/threonine phosphatase activity"/>
    <property type="evidence" value="ECO:0007669"/>
    <property type="project" value="InterPro"/>
</dbReference>
<name>A0AAE1SWE3_9SOLA</name>
<feature type="compositionally biased region" description="Basic residues" evidence="1">
    <location>
        <begin position="345"/>
        <end position="362"/>
    </location>
</feature>
<organism evidence="3 4">
    <name type="scientific">Anisodus tanguticus</name>
    <dbReference type="NCBI Taxonomy" id="243964"/>
    <lineage>
        <taxon>Eukaryota</taxon>
        <taxon>Viridiplantae</taxon>
        <taxon>Streptophyta</taxon>
        <taxon>Embryophyta</taxon>
        <taxon>Tracheophyta</taxon>
        <taxon>Spermatophyta</taxon>
        <taxon>Magnoliopsida</taxon>
        <taxon>eudicotyledons</taxon>
        <taxon>Gunneridae</taxon>
        <taxon>Pentapetalae</taxon>
        <taxon>asterids</taxon>
        <taxon>lamiids</taxon>
        <taxon>Solanales</taxon>
        <taxon>Solanaceae</taxon>
        <taxon>Solanoideae</taxon>
        <taxon>Hyoscyameae</taxon>
        <taxon>Anisodus</taxon>
    </lineage>
</organism>
<accession>A0AAE1SWE3</accession>
<dbReference type="InterPro" id="IPR036457">
    <property type="entry name" value="PPM-type-like_dom_sf"/>
</dbReference>
<feature type="region of interest" description="Disordered" evidence="1">
    <location>
        <begin position="333"/>
        <end position="362"/>
    </location>
</feature>
<dbReference type="SUPFAM" id="SSF81606">
    <property type="entry name" value="PP2C-like"/>
    <property type="match status" value="1"/>
</dbReference>
<dbReference type="CDD" id="cd00143">
    <property type="entry name" value="PP2Cc"/>
    <property type="match status" value="1"/>
</dbReference>
<evidence type="ECO:0000259" key="2">
    <source>
        <dbReference type="PROSITE" id="PS51746"/>
    </source>
</evidence>
<protein>
    <recommendedName>
        <fullName evidence="2">PPM-type phosphatase domain-containing protein</fullName>
    </recommendedName>
</protein>
<dbReference type="Pfam" id="PF00481">
    <property type="entry name" value="PP2C"/>
    <property type="match status" value="1"/>
</dbReference>
<dbReference type="EMBL" id="JAVYJV010000002">
    <property type="protein sequence ID" value="KAK4377460.1"/>
    <property type="molecule type" value="Genomic_DNA"/>
</dbReference>
<reference evidence="3" key="1">
    <citation type="submission" date="2023-12" db="EMBL/GenBank/DDBJ databases">
        <title>Genome assembly of Anisodus tanguticus.</title>
        <authorList>
            <person name="Wang Y.-J."/>
        </authorList>
    </citation>
    <scope>NUCLEOTIDE SEQUENCE</scope>
    <source>
        <strain evidence="3">KB-2021</strain>
        <tissue evidence="3">Leaf</tissue>
    </source>
</reference>
<dbReference type="InterPro" id="IPR015655">
    <property type="entry name" value="PP2C"/>
</dbReference>
<comment type="caution">
    <text evidence="3">The sequence shown here is derived from an EMBL/GenBank/DDBJ whole genome shotgun (WGS) entry which is preliminary data.</text>
</comment>
<dbReference type="Gene3D" id="3.60.40.10">
    <property type="entry name" value="PPM-type phosphatase domain"/>
    <property type="match status" value="2"/>
</dbReference>
<dbReference type="InterPro" id="IPR001932">
    <property type="entry name" value="PPM-type_phosphatase-like_dom"/>
</dbReference>
<keyword evidence="4" id="KW-1185">Reference proteome</keyword>
<evidence type="ECO:0000313" key="4">
    <source>
        <dbReference type="Proteomes" id="UP001291623"/>
    </source>
</evidence>
<evidence type="ECO:0000313" key="3">
    <source>
        <dbReference type="EMBL" id="KAK4377460.1"/>
    </source>
</evidence>
<dbReference type="Proteomes" id="UP001291623">
    <property type="component" value="Unassembled WGS sequence"/>
</dbReference>
<proteinExistence type="predicted"/>
<dbReference type="AlphaFoldDB" id="A0AAE1SWE3"/>